<dbReference type="RefSeq" id="WP_183225459.1">
    <property type="nucleotide sequence ID" value="NZ_BMPW01000021.1"/>
</dbReference>
<keyword evidence="2" id="KW-1185">Reference proteome</keyword>
<name>A0A7W5AN89_9ACTN</name>
<dbReference type="AlphaFoldDB" id="A0A7W5AN89"/>
<evidence type="ECO:0000313" key="1">
    <source>
        <dbReference type="EMBL" id="MBB3099408.1"/>
    </source>
</evidence>
<comment type="caution">
    <text evidence="1">The sequence shown here is derived from an EMBL/GenBank/DDBJ whole genome shotgun (WGS) entry which is preliminary data.</text>
</comment>
<accession>A0A7W5AN89</accession>
<evidence type="ECO:0000313" key="2">
    <source>
        <dbReference type="Proteomes" id="UP000590749"/>
    </source>
</evidence>
<proteinExistence type="predicted"/>
<protein>
    <recommendedName>
        <fullName evidence="3">Minor tail protein</fullName>
    </recommendedName>
</protein>
<gene>
    <name evidence="1" type="ORF">FHR83_007114</name>
</gene>
<reference evidence="1 2" key="1">
    <citation type="submission" date="2020-08" db="EMBL/GenBank/DDBJ databases">
        <title>Genomic Encyclopedia of Type Strains, Phase III (KMG-III): the genomes of soil and plant-associated and newly described type strains.</title>
        <authorList>
            <person name="Whitman W."/>
        </authorList>
    </citation>
    <scope>NUCLEOTIDE SEQUENCE [LARGE SCALE GENOMIC DNA]</scope>
    <source>
        <strain evidence="1 2">CECT 3287</strain>
    </source>
</reference>
<dbReference type="EMBL" id="JACHXF010000018">
    <property type="protein sequence ID" value="MBB3099408.1"/>
    <property type="molecule type" value="Genomic_DNA"/>
</dbReference>
<sequence>MAFPPSLITRAVYGRFLAYPEGVPAKGSVAFKSTELLQGPADGAFVAPIDAKVPLDEGEFVVLLPATDDPDWTPAGWTYTVTVTVNGKTFKAPLELPVSGPAEVDLAAVLNLGAAPGPATFYIPAAAKGAPGGVAELGEDGTLLRSQLPDITAGSVDWDSVAGKPTSFPPIEHTHLWGEVAGLGAELSAKADAGSVSTSLAAKADLVGGVIPTSQIPAIATTEFLGTVASQSAMLALSGQAGDFAIRSDRGSTWVIAGATPSQLSSWVELPSPTAPVTSVNSQTGVIVLGKGDVGLGNADNTPDISKPISAATQSALNAKADAATLANYATSSSVTSGLSGKADSNHTHAAAQVTGLSAVATSGSYNDLSDKPSGLSSPSVFTPADHGLLAWNFDPIMTTGGVVAVGGTLYVMRIQLASPATISNILMYVTAAGATLTANQCWAGLYDSAGNLLSATAQQATNWQTTGLKTMALAAPQSVPAGTCYVGVYGTGTTLPQFTRGSNVVAAALNANLTSPAYRWATANTGLTTALPSTLGSRAQTSNSYWVALS</sequence>
<dbReference type="Proteomes" id="UP000590749">
    <property type="component" value="Unassembled WGS sequence"/>
</dbReference>
<evidence type="ECO:0008006" key="3">
    <source>
        <dbReference type="Google" id="ProtNLM"/>
    </source>
</evidence>
<organism evidence="1 2">
    <name type="scientific">Actinoplanes campanulatus</name>
    <dbReference type="NCBI Taxonomy" id="113559"/>
    <lineage>
        <taxon>Bacteria</taxon>
        <taxon>Bacillati</taxon>
        <taxon>Actinomycetota</taxon>
        <taxon>Actinomycetes</taxon>
        <taxon>Micromonosporales</taxon>
        <taxon>Micromonosporaceae</taxon>
        <taxon>Actinoplanes</taxon>
    </lineage>
</organism>